<comment type="caution">
    <text evidence="1">The sequence shown here is derived from an EMBL/GenBank/DDBJ whole genome shotgun (WGS) entry which is preliminary data.</text>
</comment>
<name>A0ABN0T9B8_9GAMM</name>
<dbReference type="Proteomes" id="UP001501476">
    <property type="component" value="Unassembled WGS sequence"/>
</dbReference>
<gene>
    <name evidence="1" type="ORF">GCM10008964_04200</name>
</gene>
<proteinExistence type="predicted"/>
<evidence type="ECO:0000313" key="1">
    <source>
        <dbReference type="EMBL" id="GAA0215779.1"/>
    </source>
</evidence>
<evidence type="ECO:0000313" key="2">
    <source>
        <dbReference type="Proteomes" id="UP001501476"/>
    </source>
</evidence>
<reference evidence="1 2" key="1">
    <citation type="journal article" date="2019" name="Int. J. Syst. Evol. Microbiol.">
        <title>The Global Catalogue of Microorganisms (GCM) 10K type strain sequencing project: providing services to taxonomists for standard genome sequencing and annotation.</title>
        <authorList>
            <consortium name="The Broad Institute Genomics Platform"/>
            <consortium name="The Broad Institute Genome Sequencing Center for Infectious Disease"/>
            <person name="Wu L."/>
            <person name="Ma J."/>
        </authorList>
    </citation>
    <scope>NUCLEOTIDE SEQUENCE [LARGE SCALE GENOMIC DNA]</scope>
    <source>
        <strain evidence="1 2">JCM 6886</strain>
    </source>
</reference>
<dbReference type="EMBL" id="BAAADG010000002">
    <property type="protein sequence ID" value="GAA0215779.1"/>
    <property type="molecule type" value="Genomic_DNA"/>
</dbReference>
<protein>
    <submittedName>
        <fullName evidence="1">Uncharacterized protein</fullName>
    </submittedName>
</protein>
<organism evidence="1 2">
    <name type="scientific">Methylophaga marina</name>
    <dbReference type="NCBI Taxonomy" id="45495"/>
    <lineage>
        <taxon>Bacteria</taxon>
        <taxon>Pseudomonadati</taxon>
        <taxon>Pseudomonadota</taxon>
        <taxon>Gammaproteobacteria</taxon>
        <taxon>Thiotrichales</taxon>
        <taxon>Piscirickettsiaceae</taxon>
        <taxon>Methylophaga</taxon>
    </lineage>
</organism>
<sequence length="71" mass="7834">MGVICMDVMYADNVGAVIGDLLCVPHPWCKSRRDFPSLIQNIPDVFVMSMDGGMSPMQERLAVTSFKLVTV</sequence>
<keyword evidence="2" id="KW-1185">Reference proteome</keyword>
<accession>A0ABN0T9B8</accession>